<keyword evidence="3" id="KW-0378">Hydrolase</keyword>
<dbReference type="Proteomes" id="UP000186583">
    <property type="component" value="Unassembled WGS sequence"/>
</dbReference>
<dbReference type="SUPFAM" id="SSF48371">
    <property type="entry name" value="ARM repeat"/>
    <property type="match status" value="1"/>
</dbReference>
<dbReference type="InterPro" id="IPR016024">
    <property type="entry name" value="ARM-type_fold"/>
</dbReference>
<feature type="domain" description="USP" evidence="2">
    <location>
        <begin position="1666"/>
        <end position="2003"/>
    </location>
</feature>
<dbReference type="OrthoDB" id="420187at2759"/>
<dbReference type="InterPro" id="IPR018200">
    <property type="entry name" value="USP_CS"/>
</dbReference>
<dbReference type="GO" id="GO:0005829">
    <property type="term" value="C:cytosol"/>
    <property type="evidence" value="ECO:0007669"/>
    <property type="project" value="TreeGrafter"/>
</dbReference>
<proteinExistence type="predicted"/>
<dbReference type="Gene3D" id="3.90.70.10">
    <property type="entry name" value="Cysteine proteinases"/>
    <property type="match status" value="1"/>
</dbReference>
<dbReference type="GO" id="GO:0004843">
    <property type="term" value="F:cysteine-type deubiquitinase activity"/>
    <property type="evidence" value="ECO:0007669"/>
    <property type="project" value="InterPro"/>
</dbReference>
<evidence type="ECO:0000259" key="2">
    <source>
        <dbReference type="PROSITE" id="PS50235"/>
    </source>
</evidence>
<dbReference type="STRING" id="708187.A0A1Q8S0D0"/>
<feature type="compositionally biased region" description="Polar residues" evidence="1">
    <location>
        <begin position="84"/>
        <end position="94"/>
    </location>
</feature>
<dbReference type="GO" id="GO:0005634">
    <property type="term" value="C:nucleus"/>
    <property type="evidence" value="ECO:0007669"/>
    <property type="project" value="TreeGrafter"/>
</dbReference>
<dbReference type="InterPro" id="IPR021905">
    <property type="entry name" value="DUF3517"/>
</dbReference>
<comment type="caution">
    <text evidence="3">The sequence shown here is derived from an EMBL/GenBank/DDBJ whole genome shotgun (WGS) entry which is preliminary data.</text>
</comment>
<feature type="compositionally biased region" description="Low complexity" evidence="1">
    <location>
        <begin position="41"/>
        <end position="50"/>
    </location>
</feature>
<dbReference type="InterPro" id="IPR050164">
    <property type="entry name" value="Peptidase_C19"/>
</dbReference>
<protein>
    <submittedName>
        <fullName evidence="3">Ubiquitin carboxyl-terminal hydrolase 34</fullName>
    </submittedName>
</protein>
<gene>
    <name evidence="3" type="ORF">CCHL11_03427</name>
</gene>
<feature type="compositionally biased region" description="Basic and acidic residues" evidence="1">
    <location>
        <begin position="135"/>
        <end position="148"/>
    </location>
</feature>
<dbReference type="Pfam" id="PF12030">
    <property type="entry name" value="DUF3517"/>
    <property type="match status" value="1"/>
</dbReference>
<sequence length="2600" mass="293580">MDQPTVSSEAPDRAVSSEPSSTRPNPFTEGDDSSRKRRRTSLSGGSRSLSVESTKSGLDMSSSPNAERPDDTSTQHSVMKIDTAPSTPRTPEMQSTTTREPPTEPPSSRVTINLRNAAQPDALSSPPVSPTPRTIPDRPTEPSENVKKSVEDLEEVDMAQAPIEITDTPPSTSSSIRSPEVEFIAIPDDEQDAPFDDEVSIIREDVAFIDPIHHFPWNEPHVPVTETLNKLVHYLSPTRLEAPAEENVIDSLRTWMLSYVHYVGNVGLKASYESHLIFHNFWNTFPEIAWLLAKHPISRDSRRSVVDFFSVYARLASCFVEFDFLTAQALQAAPEIERRQPNYLLGRYLTALIAFVRHDSRAQNGQLHDEDVLWTRPSDAVAILDIFQSGSGSLKALNKLTQTHLSNASNYHHLMDVLAPICNTVALILQKTWQAVGDQSSFETMEIVNMRLADGYLHFNLVSGALAMTIEKTVTQLSNDITQQLITSLSEILKISLSGDHKLAAEHLKAHRQTYPGLPRRFTQEAIWQEWRLGVYEKLVTSGPMQLRVMSATALCSDLVNFFKDYSDQDDEHTKFLTHAAEYLLGTRLVDYVLGPTCHPEITVESGNIVGFLIVTRFYRKEHTDMLWQTITTTQDPRVSEALIRMTTNIVGLFSKDELLYLCEKLQGLPIDSFTPHVRGFCDRVLHKLPSTSESQSMLPFALIIRLLRESSIYQADSLVAHPEVRQFALNKFRDLVRDGLEPEIRKELYVDCLGDIAAKSPTTLGTLSCLSLALRPAMASEVRVLAAEHDLASLLVDEFEHAIEQGKQVGITKILGGPVNFHRRDLIACVLTHEPTTITTDLGLRLWDMLVGHAAASQDDRDNGWQILNAIPRTAFGNPFLSSCFVDYLPSLPRDCLCGGALEFIKGAVLPRVNDINDIILDDDDSLAQSGVEQLWRMILDADSSTLVAKDAAAKSATLVDAAIQTLVDDIYIDSKSILAYPHHRACQVHLGLVNRCLGQMEGAAKCLESFNDGTRSGDDEPMVIVATEEQSLKQERIFIRSLAVLRHFLNAHQAKAHFSAPDLRALTPGSPSVTEGESAELKLQSFDGNKQTDIIPLEVGRQNTAGSLLASIRQATGFDNYRIYYRGHPFAPKESDVCRSLEDLKIHDGLILVKRAETGTAAASRVKPGASLLQIEILGHFEQLWSYLSMQNVLAGEIHSFLTKLPTDTHMLAAFDSPDTSYQQVFPAGQPFKSLYALYAMKDFIDTAARRLKDSESVVSDGDDPRVKAYLDALFRVRKLVVAAISDGEVLGSCTTEVLKNRLAFNLMNIYGLTFRGMFRLVAYPMYSDSVADPGLDGLEIRPRAAAIAPADRLVDILTWAISTPSKNNWVYLISSTFSAILRSACIDSDFWNSLRSLPNFEELIGVLLLDEPSEAIRTNIAKLIEERIISSYEFVFLLRRRLPVTHANFRVTANTTSFCEFLWPILCRLLPKAAQFPTQCQQVFGLTLALFREMSSNDMTVLDVPALANECGELLLGHESSEQFGHNVTEDAVASGLVQLLHSCLTERSDVDVEKDLPVPEVAELTIKCRRLARRLFWAHLFPPPRQPGTKSDRSCLLSTRTRAALTEVIFELVKDRDHEFNGLLEDLESLVPFDEFEIDPYLYELQPQFDRMSAVRAPCGYAGLRNLSNTCYLNSLFTQLFMNTGFRRFMMNARVPDLGNSHALLKETRKLFAFMQESSRKFIDPSLLVGSIKTYEETMIDVHNQMDVDEFYNLLFDRWEGQLSSAEDRKTLRSFYGGQLVQQVASKECEHISERLEPFSAIQCDIKGKSTLQDSLQAYVDGEIMEGVFELRPPRRCRQKVRISDGTDSGMLLTCCRACLKDIPDNLIFHLKRFDFNLRTLMRSKINDYFSFPTKIDMRPYTIDHLGSPSYSEEEDTFELVGVLVHAGTAESGHYYSYIRERPTTESSEPWFEFNDDLVSPWNPAKMEESTFGGADGPSESSIVYDKTYSAYMLFYQRSSVLKAEQEKLQSLSLSTPLKVDVPDEVADHIAGENTVLLRRHCLYDPSHSSFVLKIFHHARMRYGGKCSDTHLAEQHAMHMLLGHLDQVASRTKELPDFDLFQEAIENAILNCAKCAMDFFEYFQERHEAFRQLLQRNPDPHVRYSIGSLFITSLRRIKDTQPELWNLSQADMVDEPVMMQAVQMLETLWNNFHVNLRSWHEVFQTILSFAKMGSLETALLFSEDWFVKVLRIVFADTNLELTNNYARMLTNVIRRMNNTRSTSYEMIIQLIDHFMDSLEDILDVSTIVESAETRLEMYMEQQVEKLPWAPDEVTIFCHEWSKGTGSTFVKKLIDLDQEPVHTASIVKRMIHLNHDMDQRVFFAIKSMITGQAVQYSVTPYIRAAVLFSQESRSAACIQNLFRHMALQCRALQNTDGRAFFDFFRLAYFSIQNESEEIRSARYPLYVEHIHVWAPSLLGYFDAEVRQDAEDFLSTWLANTQLVETTDEKLAVLLNVAARKLAMSCLVYLRDNFVQRRAQVAKQSTESLNNIIMKCETFFRIDAGVEAERVITYTGFQELYSAIMEPLQRMTVEELEDEGSGMSPGFYSDSDTIASEP</sequence>
<dbReference type="SUPFAM" id="SSF54001">
    <property type="entry name" value="Cysteine proteinases"/>
    <property type="match status" value="1"/>
</dbReference>
<feature type="compositionally biased region" description="Polar residues" evidence="1">
    <location>
        <begin position="51"/>
        <end position="65"/>
    </location>
</feature>
<evidence type="ECO:0000256" key="1">
    <source>
        <dbReference type="SAM" id="MobiDB-lite"/>
    </source>
</evidence>
<dbReference type="PROSITE" id="PS00973">
    <property type="entry name" value="USP_2"/>
    <property type="match status" value="1"/>
</dbReference>
<dbReference type="PANTHER" id="PTHR24006">
    <property type="entry name" value="UBIQUITIN CARBOXYL-TERMINAL HYDROLASE"/>
    <property type="match status" value="1"/>
</dbReference>
<dbReference type="InterPro" id="IPR038765">
    <property type="entry name" value="Papain-like_cys_pep_sf"/>
</dbReference>
<reference evidence="3 4" key="1">
    <citation type="submission" date="2016-11" db="EMBL/GenBank/DDBJ databases">
        <title>Draft Genome Assembly of Colletotrichum chlorophyti a pathogen of herbaceous plants.</title>
        <authorList>
            <person name="Gan P."/>
            <person name="Narusaka M."/>
            <person name="Tsushima A."/>
            <person name="Narusaka Y."/>
            <person name="Takano Y."/>
            <person name="Shirasu K."/>
        </authorList>
    </citation>
    <scope>NUCLEOTIDE SEQUENCE [LARGE SCALE GENOMIC DNA]</scope>
    <source>
        <strain evidence="3 4">NTL11</strain>
    </source>
</reference>
<dbReference type="Pfam" id="PF00443">
    <property type="entry name" value="UCH"/>
    <property type="match status" value="1"/>
</dbReference>
<evidence type="ECO:0000313" key="4">
    <source>
        <dbReference type="Proteomes" id="UP000186583"/>
    </source>
</evidence>
<dbReference type="PANTHER" id="PTHR24006:SF827">
    <property type="entry name" value="UBIQUITIN CARBOXYL-TERMINAL HYDROLASE 34"/>
    <property type="match status" value="1"/>
</dbReference>
<keyword evidence="4" id="KW-1185">Reference proteome</keyword>
<dbReference type="GO" id="GO:0016579">
    <property type="term" value="P:protein deubiquitination"/>
    <property type="evidence" value="ECO:0007669"/>
    <property type="project" value="InterPro"/>
</dbReference>
<evidence type="ECO:0000313" key="3">
    <source>
        <dbReference type="EMBL" id="OLN94047.1"/>
    </source>
</evidence>
<feature type="region of interest" description="Disordered" evidence="1">
    <location>
        <begin position="2577"/>
        <end position="2600"/>
    </location>
</feature>
<dbReference type="EMBL" id="MPGH01000048">
    <property type="protein sequence ID" value="OLN94047.1"/>
    <property type="molecule type" value="Genomic_DNA"/>
</dbReference>
<dbReference type="PROSITE" id="PS50235">
    <property type="entry name" value="USP_3"/>
    <property type="match status" value="1"/>
</dbReference>
<dbReference type="InterPro" id="IPR001394">
    <property type="entry name" value="Peptidase_C19_UCH"/>
</dbReference>
<name>A0A1Q8S0D0_9PEZI</name>
<feature type="region of interest" description="Disordered" evidence="1">
    <location>
        <begin position="1"/>
        <end position="148"/>
    </location>
</feature>
<organism evidence="3 4">
    <name type="scientific">Colletotrichum chlorophyti</name>
    <dbReference type="NCBI Taxonomy" id="708187"/>
    <lineage>
        <taxon>Eukaryota</taxon>
        <taxon>Fungi</taxon>
        <taxon>Dikarya</taxon>
        <taxon>Ascomycota</taxon>
        <taxon>Pezizomycotina</taxon>
        <taxon>Sordariomycetes</taxon>
        <taxon>Hypocreomycetidae</taxon>
        <taxon>Glomerellales</taxon>
        <taxon>Glomerellaceae</taxon>
        <taxon>Colletotrichum</taxon>
    </lineage>
</organism>
<accession>A0A1Q8S0D0</accession>
<dbReference type="InterPro" id="IPR028889">
    <property type="entry name" value="USP"/>
</dbReference>